<proteinExistence type="predicted"/>
<reference evidence="3" key="1">
    <citation type="submission" date="2020-12" db="EMBL/GenBank/DDBJ databases">
        <title>The genome sequence of Inhella sp. 4Y17.</title>
        <authorList>
            <person name="Liu Y."/>
        </authorList>
    </citation>
    <scope>NUCLEOTIDE SEQUENCE</scope>
    <source>
        <strain evidence="3">4Y10</strain>
    </source>
</reference>
<accession>A0A931IWW8</accession>
<evidence type="ECO:0000313" key="4">
    <source>
        <dbReference type="Proteomes" id="UP000620139"/>
    </source>
</evidence>
<dbReference type="SUPFAM" id="SSF51182">
    <property type="entry name" value="RmlC-like cupins"/>
    <property type="match status" value="1"/>
</dbReference>
<dbReference type="InterPro" id="IPR025979">
    <property type="entry name" value="ChrR-like_cupin_dom"/>
</dbReference>
<organism evidence="3 4">
    <name type="scientific">Inhella gelatinilytica</name>
    <dbReference type="NCBI Taxonomy" id="2795030"/>
    <lineage>
        <taxon>Bacteria</taxon>
        <taxon>Pseudomonadati</taxon>
        <taxon>Pseudomonadota</taxon>
        <taxon>Betaproteobacteria</taxon>
        <taxon>Burkholderiales</taxon>
        <taxon>Sphaerotilaceae</taxon>
        <taxon>Inhella</taxon>
    </lineage>
</organism>
<gene>
    <name evidence="3" type="ORF">I7X43_09345</name>
</gene>
<dbReference type="RefSeq" id="WP_198100663.1">
    <property type="nucleotide sequence ID" value="NZ_JAEDAL010000003.1"/>
</dbReference>
<dbReference type="EMBL" id="JAEDAL010000003">
    <property type="protein sequence ID" value="MBH9553061.1"/>
    <property type="molecule type" value="Genomic_DNA"/>
</dbReference>
<feature type="domain" description="ChrR-like cupin" evidence="2">
    <location>
        <begin position="172"/>
        <end position="257"/>
    </location>
</feature>
<evidence type="ECO:0000259" key="2">
    <source>
        <dbReference type="Pfam" id="PF12973"/>
    </source>
</evidence>
<name>A0A931IWW8_9BURK</name>
<feature type="region of interest" description="Disordered" evidence="1">
    <location>
        <begin position="1"/>
        <end position="24"/>
    </location>
</feature>
<dbReference type="InterPro" id="IPR011051">
    <property type="entry name" value="RmlC_Cupin_sf"/>
</dbReference>
<dbReference type="AlphaFoldDB" id="A0A931IWW8"/>
<protein>
    <submittedName>
        <fullName evidence="3">Cupin domain-containing protein</fullName>
    </submittedName>
</protein>
<dbReference type="Pfam" id="PF12973">
    <property type="entry name" value="Cupin_7"/>
    <property type="match status" value="1"/>
</dbReference>
<evidence type="ECO:0000256" key="1">
    <source>
        <dbReference type="SAM" id="MobiDB-lite"/>
    </source>
</evidence>
<dbReference type="Gene3D" id="2.60.120.10">
    <property type="entry name" value="Jelly Rolls"/>
    <property type="match status" value="1"/>
</dbReference>
<comment type="caution">
    <text evidence="3">The sequence shown here is derived from an EMBL/GenBank/DDBJ whole genome shotgun (WGS) entry which is preliminary data.</text>
</comment>
<sequence>MNTAPLPTDALSEAPPHAHARAPEPGPAAELLLALASEGLPPPLGLSERLSARIAAQRAANAPLVTLHQPLQRRSLQPWGPGVRACALHGNSWLVEAEAGSALPAPTAPLELLVLAGSVAVAGQPLSLSTAGYALLPAGQALTALGAVRLYWREHRAGPFSAPDQALLRTPQDWQPLRDGVSICPLHGEGAAVSLLARLQPGARVPAHPHGIDEECLMVEGDLFLGDVLLREGEYQFAPAGSQHGDLFADAPCLLFFHGAIEAAAIDNPHRVSLGWPPLGG</sequence>
<dbReference type="Proteomes" id="UP000620139">
    <property type="component" value="Unassembled WGS sequence"/>
</dbReference>
<evidence type="ECO:0000313" key="3">
    <source>
        <dbReference type="EMBL" id="MBH9553061.1"/>
    </source>
</evidence>
<dbReference type="InterPro" id="IPR014710">
    <property type="entry name" value="RmlC-like_jellyroll"/>
</dbReference>
<keyword evidence="4" id="KW-1185">Reference proteome</keyword>